<dbReference type="PROSITE" id="PS50110">
    <property type="entry name" value="RESPONSE_REGULATORY"/>
    <property type="match status" value="1"/>
</dbReference>
<keyword evidence="1 4" id="KW-0597">Phosphoprotein</keyword>
<dbReference type="AlphaFoldDB" id="A0A2V3TVZ4"/>
<dbReference type="SUPFAM" id="SSF52172">
    <property type="entry name" value="CheY-like"/>
    <property type="match status" value="1"/>
</dbReference>
<evidence type="ECO:0000256" key="2">
    <source>
        <dbReference type="ARBA" id="ARBA00023015"/>
    </source>
</evidence>
<evidence type="ECO:0000313" key="5">
    <source>
        <dbReference type="EMBL" id="PXW53194.1"/>
    </source>
</evidence>
<dbReference type="GO" id="GO:0000160">
    <property type="term" value="P:phosphorelay signal transduction system"/>
    <property type="evidence" value="ECO:0007669"/>
    <property type="project" value="InterPro"/>
</dbReference>
<evidence type="ECO:0000313" key="6">
    <source>
        <dbReference type="Proteomes" id="UP000248021"/>
    </source>
</evidence>
<dbReference type="PANTHER" id="PTHR44591">
    <property type="entry name" value="STRESS RESPONSE REGULATOR PROTEIN 1"/>
    <property type="match status" value="1"/>
</dbReference>
<dbReference type="InterPro" id="IPR011006">
    <property type="entry name" value="CheY-like_superfamily"/>
</dbReference>
<dbReference type="EMBL" id="QJJK01000014">
    <property type="protein sequence ID" value="PXW53194.1"/>
    <property type="molecule type" value="Genomic_DNA"/>
</dbReference>
<evidence type="ECO:0000256" key="4">
    <source>
        <dbReference type="PROSITE-ProRule" id="PRU00169"/>
    </source>
</evidence>
<protein>
    <submittedName>
        <fullName evidence="5">Response regulator receiver domain-containing protein</fullName>
    </submittedName>
</protein>
<comment type="caution">
    <text evidence="5">The sequence shown here is derived from an EMBL/GenBank/DDBJ whole genome shotgun (WGS) entry which is preliminary data.</text>
</comment>
<reference evidence="5 6" key="1">
    <citation type="submission" date="2018-05" db="EMBL/GenBank/DDBJ databases">
        <title>Genomic Encyclopedia of Type Strains, Phase IV (KMG-IV): sequencing the most valuable type-strain genomes for metagenomic binning, comparative biology and taxonomic classification.</title>
        <authorList>
            <person name="Goeker M."/>
        </authorList>
    </citation>
    <scope>NUCLEOTIDE SEQUENCE [LARGE SCALE GENOMIC DNA]</scope>
    <source>
        <strain evidence="5 6">DSM 6462</strain>
    </source>
</reference>
<feature type="modified residue" description="4-aspartylphosphate" evidence="4">
    <location>
        <position position="67"/>
    </location>
</feature>
<gene>
    <name evidence="5" type="ORF">C7450_11470</name>
</gene>
<name>A0A2V3TVZ4_9HYPH</name>
<accession>A0A2V3TVZ4</accession>
<organism evidence="5 6">
    <name type="scientific">Chelatococcus asaccharovorans</name>
    <dbReference type="NCBI Taxonomy" id="28210"/>
    <lineage>
        <taxon>Bacteria</taxon>
        <taxon>Pseudomonadati</taxon>
        <taxon>Pseudomonadota</taxon>
        <taxon>Alphaproteobacteria</taxon>
        <taxon>Hyphomicrobiales</taxon>
        <taxon>Chelatococcaceae</taxon>
        <taxon>Chelatococcus</taxon>
    </lineage>
</organism>
<dbReference type="Gene3D" id="3.40.50.2300">
    <property type="match status" value="1"/>
</dbReference>
<dbReference type="InterPro" id="IPR050595">
    <property type="entry name" value="Bact_response_regulator"/>
</dbReference>
<evidence type="ECO:0000256" key="1">
    <source>
        <dbReference type="ARBA" id="ARBA00022553"/>
    </source>
</evidence>
<dbReference type="SMART" id="SM00448">
    <property type="entry name" value="REC"/>
    <property type="match status" value="1"/>
</dbReference>
<dbReference type="PANTHER" id="PTHR44591:SF3">
    <property type="entry name" value="RESPONSE REGULATORY DOMAIN-CONTAINING PROTEIN"/>
    <property type="match status" value="1"/>
</dbReference>
<evidence type="ECO:0000256" key="3">
    <source>
        <dbReference type="ARBA" id="ARBA00023163"/>
    </source>
</evidence>
<proteinExistence type="predicted"/>
<keyword evidence="2" id="KW-0805">Transcription regulation</keyword>
<keyword evidence="6" id="KW-1185">Reference proteome</keyword>
<sequence>MLQMGSDISLNDTEALRILLVEDHPLVRLTTSDLLNDLGHTVEEAADAQSAIAFVETGAPIDILITDIGLPDIRGTLLAAECRRRLPELRIIFISGNDAAGADDIPNDPLHRFLEKPFMTSDLQRTLSELAAPPPPLS</sequence>
<dbReference type="InterPro" id="IPR001789">
    <property type="entry name" value="Sig_transdc_resp-reg_receiver"/>
</dbReference>
<dbReference type="Proteomes" id="UP000248021">
    <property type="component" value="Unassembled WGS sequence"/>
</dbReference>
<keyword evidence="3" id="KW-0804">Transcription</keyword>
<dbReference type="Pfam" id="PF00072">
    <property type="entry name" value="Response_reg"/>
    <property type="match status" value="1"/>
</dbReference>